<protein>
    <submittedName>
        <fullName evidence="2">Uncharacterized protein</fullName>
    </submittedName>
</protein>
<dbReference type="STRING" id="413882.AAW51_0830"/>
<evidence type="ECO:0000313" key="3">
    <source>
        <dbReference type="Proteomes" id="UP000035352"/>
    </source>
</evidence>
<organism evidence="2 3">
    <name type="scientific">Caldimonas brevitalea</name>
    <dbReference type="NCBI Taxonomy" id="413882"/>
    <lineage>
        <taxon>Bacteria</taxon>
        <taxon>Pseudomonadati</taxon>
        <taxon>Pseudomonadota</taxon>
        <taxon>Betaproteobacteria</taxon>
        <taxon>Burkholderiales</taxon>
        <taxon>Sphaerotilaceae</taxon>
        <taxon>Caldimonas</taxon>
    </lineage>
</organism>
<reference evidence="2 3" key="1">
    <citation type="submission" date="2015-05" db="EMBL/GenBank/DDBJ databases">
        <authorList>
            <person name="Tang B."/>
            <person name="Yu Y."/>
        </authorList>
    </citation>
    <scope>NUCLEOTIDE SEQUENCE [LARGE SCALE GENOMIC DNA]</scope>
    <source>
        <strain evidence="2 3">DSM 7029</strain>
    </source>
</reference>
<feature type="region of interest" description="Disordered" evidence="1">
    <location>
        <begin position="27"/>
        <end position="56"/>
    </location>
</feature>
<dbReference type="Proteomes" id="UP000035352">
    <property type="component" value="Chromosome"/>
</dbReference>
<dbReference type="EMBL" id="CP011371">
    <property type="protein sequence ID" value="AKJ27521.1"/>
    <property type="molecule type" value="Genomic_DNA"/>
</dbReference>
<gene>
    <name evidence="2" type="ORF">AAW51_0830</name>
</gene>
<feature type="compositionally biased region" description="Pro residues" evidence="1">
    <location>
        <begin position="29"/>
        <end position="38"/>
    </location>
</feature>
<proteinExistence type="predicted"/>
<keyword evidence="3" id="KW-1185">Reference proteome</keyword>
<evidence type="ECO:0000313" key="2">
    <source>
        <dbReference type="EMBL" id="AKJ27521.1"/>
    </source>
</evidence>
<dbReference type="AlphaFoldDB" id="A0A0G3BJG8"/>
<dbReference type="KEGG" id="pbh:AAW51_0830"/>
<name>A0A0G3BJG8_9BURK</name>
<sequence>MRDPALVEFAAAPGTTVARASVIVEAKRPPVPPSPPPRANSTAATDWLPPPSRRRTPAVRTTLAGPMRELQAVLKRLGLADQARRNNLSGSFVVEVTPQQLRELAATPAVQAIRCNRQHRRRLA</sequence>
<evidence type="ECO:0000256" key="1">
    <source>
        <dbReference type="SAM" id="MobiDB-lite"/>
    </source>
</evidence>
<accession>A0A0G3BJG8</accession>